<dbReference type="Gene3D" id="2.10.10.100">
    <property type="match status" value="1"/>
</dbReference>
<accession>A0A1S3JGK5</accession>
<proteinExistence type="inferred from homology"/>
<dbReference type="PANTHER" id="PTHR11952">
    <property type="entry name" value="UDP- GLUCOSE PYROPHOSPHORYLASE"/>
    <property type="match status" value="1"/>
</dbReference>
<dbReference type="SUPFAM" id="SSF53448">
    <property type="entry name" value="Nucleotide-diphospho-sugar transferases"/>
    <property type="match status" value="1"/>
</dbReference>
<comment type="pathway">
    <text evidence="1">Nucleotide-sugar biosynthesis; UDP-N-acetyl-alpha-D-glucosamine biosynthesis; UDP-N-acetyl-alpha-D-glucosamine from N-acetyl-alpha-D-glucosamine 1-phosphate: step 1/1.</text>
</comment>
<evidence type="ECO:0000256" key="5">
    <source>
        <dbReference type="ARBA" id="ARBA00022695"/>
    </source>
</evidence>
<evidence type="ECO:0000313" key="8">
    <source>
        <dbReference type="RefSeq" id="XP_013409540.1"/>
    </source>
</evidence>
<dbReference type="RefSeq" id="XP_013409540.1">
    <property type="nucleotide sequence ID" value="XM_013554086.1"/>
</dbReference>
<keyword evidence="5" id="KW-0548">Nucleotidyltransferase</keyword>
<keyword evidence="7" id="KW-1185">Reference proteome</keyword>
<organism evidence="7 8">
    <name type="scientific">Lingula anatina</name>
    <name type="common">Brachiopod</name>
    <name type="synonym">Lingula unguis</name>
    <dbReference type="NCBI Taxonomy" id="7574"/>
    <lineage>
        <taxon>Eukaryota</taxon>
        <taxon>Metazoa</taxon>
        <taxon>Spiralia</taxon>
        <taxon>Lophotrochozoa</taxon>
        <taxon>Brachiopoda</taxon>
        <taxon>Linguliformea</taxon>
        <taxon>Lingulata</taxon>
        <taxon>Lingulida</taxon>
        <taxon>Linguloidea</taxon>
        <taxon>Lingulidae</taxon>
        <taxon>Lingula</taxon>
    </lineage>
</organism>
<evidence type="ECO:0000256" key="3">
    <source>
        <dbReference type="ARBA" id="ARBA00012457"/>
    </source>
</evidence>
<dbReference type="OrthoDB" id="532420at2759"/>
<reference evidence="8" key="1">
    <citation type="submission" date="2025-08" db="UniProtKB">
        <authorList>
            <consortium name="RefSeq"/>
        </authorList>
    </citation>
    <scope>IDENTIFICATION</scope>
    <source>
        <tissue evidence="8">Gonads</tissue>
    </source>
</reference>
<sequence length="520" mass="57912">MDLESLRKELSENGQEHLLQFWDTLDEEKKQSLYSDLKNLDYAKNNIYFKRCMESLKLAGEKLDDHLQPPPPEVCGSFLDTDKETLKKYEEDGLRLVSDNKIAVLLLAGGQGTRLGVNYPKGMYNVGLPSGKTLYQLQAERILKLQQLGKELTGKEGIVPWYIMTSESTKEPTKAFFEKHNYFGLKEENVVFFEQYTLPCMSFDGKVILEKPHKVARAPDGNGGLYKALGSRGVMDDLVKRGIKYVHVYCVDNILVKMADPIFIGFCISKGAICGAKVVKKAFPKEAVGVVCKVDGQYQVVEYSEITPSTAEKKNPNGTLMFNAGNICNHFFTVDFLQYVVKDHQDELEHHVAKKKIPTIDVSGNPVKPTEPNGIKMEKFVFDVFKFASDSNFAVWEVPREDDFSPLKNADGQPKDTPTTCREHLYNLHTRNIQAAGGKFCKKDGTLISNIPSITNGTNGVQNDGSGDHDNEAMVVEVSPLVSYAGEGLEKLVAGKSFVPPLSIYAPGEKDQEIVCALIK</sequence>
<dbReference type="Gene3D" id="3.90.550.10">
    <property type="entry name" value="Spore Coat Polysaccharide Biosynthesis Protein SpsA, Chain A"/>
    <property type="match status" value="1"/>
</dbReference>
<evidence type="ECO:0000313" key="7">
    <source>
        <dbReference type="Proteomes" id="UP000085678"/>
    </source>
</evidence>
<dbReference type="Pfam" id="PF01704">
    <property type="entry name" value="UDPGP"/>
    <property type="match status" value="1"/>
</dbReference>
<evidence type="ECO:0000256" key="6">
    <source>
        <dbReference type="ARBA" id="ARBA00048493"/>
    </source>
</evidence>
<evidence type="ECO:0000256" key="4">
    <source>
        <dbReference type="ARBA" id="ARBA00022679"/>
    </source>
</evidence>
<dbReference type="EC" id="2.7.7.23" evidence="3"/>
<gene>
    <name evidence="8" type="primary">LOC106173092</name>
</gene>
<dbReference type="GO" id="GO:0006048">
    <property type="term" value="P:UDP-N-acetylglucosamine biosynthetic process"/>
    <property type="evidence" value="ECO:0007669"/>
    <property type="project" value="TreeGrafter"/>
</dbReference>
<comment type="similarity">
    <text evidence="2">Belongs to the UDPGP type 1 family.</text>
</comment>
<evidence type="ECO:0000256" key="1">
    <source>
        <dbReference type="ARBA" id="ARBA00005208"/>
    </source>
</evidence>
<protein>
    <recommendedName>
        <fullName evidence="3">UDP-N-acetylglucosamine diphosphorylase</fullName>
        <ecNumber evidence="3">2.7.7.23</ecNumber>
    </recommendedName>
</protein>
<dbReference type="Proteomes" id="UP000085678">
    <property type="component" value="Unplaced"/>
</dbReference>
<dbReference type="InterPro" id="IPR039741">
    <property type="entry name" value="UDP-sugar_pyrophosphorylase"/>
</dbReference>
<keyword evidence="4" id="KW-0808">Transferase</keyword>
<evidence type="ECO:0000256" key="2">
    <source>
        <dbReference type="ARBA" id="ARBA00010401"/>
    </source>
</evidence>
<comment type="catalytic activity">
    <reaction evidence="6">
        <text>N-acetyl-alpha-D-glucosamine 1-phosphate + UTP + H(+) = UDP-N-acetyl-alpha-D-glucosamine + diphosphate</text>
        <dbReference type="Rhea" id="RHEA:13509"/>
        <dbReference type="ChEBI" id="CHEBI:15378"/>
        <dbReference type="ChEBI" id="CHEBI:33019"/>
        <dbReference type="ChEBI" id="CHEBI:46398"/>
        <dbReference type="ChEBI" id="CHEBI:57705"/>
        <dbReference type="ChEBI" id="CHEBI:57776"/>
        <dbReference type="EC" id="2.7.7.23"/>
    </reaction>
</comment>
<name>A0A1S3JGK5_LINAN</name>
<dbReference type="AlphaFoldDB" id="A0A1S3JGK5"/>
<dbReference type="GO" id="GO:0003977">
    <property type="term" value="F:UDP-N-acetylglucosamine diphosphorylase activity"/>
    <property type="evidence" value="ECO:0007669"/>
    <property type="project" value="UniProtKB-EC"/>
</dbReference>
<dbReference type="PANTHER" id="PTHR11952:SF2">
    <property type="entry name" value="LD24639P"/>
    <property type="match status" value="1"/>
</dbReference>
<dbReference type="FunFam" id="3.90.550.10:FF:000075">
    <property type="entry name" value="Probable UDP-N-acetylglucosamine pyrophosphorylase"/>
    <property type="match status" value="1"/>
</dbReference>
<dbReference type="InterPro" id="IPR029044">
    <property type="entry name" value="Nucleotide-diphossugar_trans"/>
</dbReference>
<dbReference type="CDD" id="cd04193">
    <property type="entry name" value="UDPGlcNAc_PPase"/>
    <property type="match status" value="1"/>
</dbReference>
<dbReference type="GeneID" id="106173092"/>
<dbReference type="InterPro" id="IPR002618">
    <property type="entry name" value="UDPGP_fam"/>
</dbReference>